<name>Q0RYW2_RHOJR</name>
<sequence>MVGRAPHHQRTHVSVSASRVRRVDGGRRSVLTAAPAHAAPSLDPPGCTVQRFILVRCRRAPGSANTHQVEMVCLIFGFPANVYYAWGPEVPTFLPSVSLCPPVSYGFTATVHLR</sequence>
<dbReference type="HOGENOM" id="CLU_170373_0_0_11"/>
<proteinExistence type="predicted"/>
<dbReference type="AlphaFoldDB" id="Q0RYW2"/>
<protein>
    <submittedName>
        <fullName evidence="1">Uncharacterized protein</fullName>
    </submittedName>
</protein>
<keyword evidence="1" id="KW-0614">Plasmid</keyword>
<organism evidence="1 2">
    <name type="scientific">Rhodococcus jostii (strain RHA1)</name>
    <dbReference type="NCBI Taxonomy" id="101510"/>
    <lineage>
        <taxon>Bacteria</taxon>
        <taxon>Bacillati</taxon>
        <taxon>Actinomycetota</taxon>
        <taxon>Actinomycetes</taxon>
        <taxon>Mycobacteriales</taxon>
        <taxon>Nocardiaceae</taxon>
        <taxon>Rhodococcus</taxon>
    </lineage>
</organism>
<geneLocation type="plasmid" evidence="1 2">
    <name>pRHL1</name>
</geneLocation>
<evidence type="ECO:0000313" key="1">
    <source>
        <dbReference type="EMBL" id="ABG99524.1"/>
    </source>
</evidence>
<dbReference type="KEGG" id="rha:RHA1_ro08480"/>
<evidence type="ECO:0000313" key="2">
    <source>
        <dbReference type="Proteomes" id="UP000008710"/>
    </source>
</evidence>
<gene>
    <name evidence="1" type="ordered locus">RHA1_ro08480</name>
</gene>
<accession>Q0RYW2</accession>
<dbReference type="EMBL" id="CP000432">
    <property type="protein sequence ID" value="ABG99524.1"/>
    <property type="molecule type" value="Genomic_DNA"/>
</dbReference>
<reference evidence="2" key="1">
    <citation type="journal article" date="2006" name="Proc. Natl. Acad. Sci. U.S.A.">
        <title>The complete genome of Rhodococcus sp. RHA1 provides insights into a catabolic powerhouse.</title>
        <authorList>
            <person name="McLeod M.P."/>
            <person name="Warren R.L."/>
            <person name="Hsiao W.W.L."/>
            <person name="Araki N."/>
            <person name="Myhre M."/>
            <person name="Fernandes C."/>
            <person name="Miyazawa D."/>
            <person name="Wong W."/>
            <person name="Lillquist A.L."/>
            <person name="Wang D."/>
            <person name="Dosanjh M."/>
            <person name="Hara H."/>
            <person name="Petrescu A."/>
            <person name="Morin R.D."/>
            <person name="Yang G."/>
            <person name="Stott J.M."/>
            <person name="Schein J.E."/>
            <person name="Shin H."/>
            <person name="Smailus D."/>
            <person name="Siddiqui A.S."/>
            <person name="Marra M.A."/>
            <person name="Jones S.J.M."/>
            <person name="Holt R."/>
            <person name="Brinkman F.S.L."/>
            <person name="Miyauchi K."/>
            <person name="Fukuda M."/>
            <person name="Davies J.E."/>
            <person name="Mohn W.W."/>
            <person name="Eltis L.D."/>
        </authorList>
    </citation>
    <scope>NUCLEOTIDE SEQUENCE [LARGE SCALE GENOMIC DNA]</scope>
    <source>
        <strain evidence="2">RHA1</strain>
    </source>
</reference>
<dbReference type="Proteomes" id="UP000008710">
    <property type="component" value="Plasmid pRHL1"/>
</dbReference>